<feature type="compositionally biased region" description="Basic and acidic residues" evidence="1">
    <location>
        <begin position="119"/>
        <end position="128"/>
    </location>
</feature>
<evidence type="ECO:0000313" key="2">
    <source>
        <dbReference type="EMBL" id="KAK8233287.1"/>
    </source>
</evidence>
<keyword evidence="3" id="KW-1185">Reference proteome</keyword>
<feature type="compositionally biased region" description="Low complexity" evidence="1">
    <location>
        <begin position="147"/>
        <end position="160"/>
    </location>
</feature>
<proteinExistence type="predicted"/>
<name>A0ABR1YLR6_9PEZI</name>
<dbReference type="Proteomes" id="UP001492380">
    <property type="component" value="Unassembled WGS sequence"/>
</dbReference>
<evidence type="ECO:0000256" key="1">
    <source>
        <dbReference type="SAM" id="MobiDB-lite"/>
    </source>
</evidence>
<protein>
    <submittedName>
        <fullName evidence="2">Uncharacterized protein</fullName>
    </submittedName>
</protein>
<comment type="caution">
    <text evidence="2">The sequence shown here is derived from an EMBL/GenBank/DDBJ whole genome shotgun (WGS) entry which is preliminary data.</text>
</comment>
<evidence type="ECO:0000313" key="3">
    <source>
        <dbReference type="Proteomes" id="UP001492380"/>
    </source>
</evidence>
<organism evidence="2 3">
    <name type="scientific">Phyllosticta capitalensis</name>
    <dbReference type="NCBI Taxonomy" id="121624"/>
    <lineage>
        <taxon>Eukaryota</taxon>
        <taxon>Fungi</taxon>
        <taxon>Dikarya</taxon>
        <taxon>Ascomycota</taxon>
        <taxon>Pezizomycotina</taxon>
        <taxon>Dothideomycetes</taxon>
        <taxon>Dothideomycetes incertae sedis</taxon>
        <taxon>Botryosphaeriales</taxon>
        <taxon>Phyllostictaceae</taxon>
        <taxon>Phyllosticta</taxon>
    </lineage>
</organism>
<reference evidence="2 3" key="1">
    <citation type="submission" date="2024-04" db="EMBL/GenBank/DDBJ databases">
        <title>Phyllosticta paracitricarpa is synonymous to the EU quarantine fungus P. citricarpa based on phylogenomic analyses.</title>
        <authorList>
            <consortium name="Lawrence Berkeley National Laboratory"/>
            <person name="Van Ingen-Buijs V.A."/>
            <person name="Van Westerhoven A.C."/>
            <person name="Haridas S."/>
            <person name="Skiadas P."/>
            <person name="Martin F."/>
            <person name="Groenewald J.Z."/>
            <person name="Crous P.W."/>
            <person name="Seidl M.F."/>
        </authorList>
    </citation>
    <scope>NUCLEOTIDE SEQUENCE [LARGE SCALE GENOMIC DNA]</scope>
    <source>
        <strain evidence="2 3">CBS 123374</strain>
    </source>
</reference>
<gene>
    <name evidence="2" type="ORF">HDK90DRAFT_486278</name>
</gene>
<sequence>MDFMRACVRREPSAAARSPARNLNTTIRILGYAHHADISKMRTITNNTIMAASRSPSPPAPDNDTSSSSNAAAPPVGLVRRLTKKLRNRNHLAAAHDTSQGDATTTTTTVNKPSVDADDTSRCAHQEDIAASASFHDDDTTTDPSHDTTAASMFSSSSAANTVPCEHTTTYPDPAVDYAAKAREVTIAMLCDSRLSAEERTMLLEQLSQCLSWPNAHQQAAYLHKKLSDMAEELAIAMAATQNPTARRSLLHGLCMNARGMLNLFEVASVSRRDFYCPPCPSFPY</sequence>
<feature type="compositionally biased region" description="Low complexity" evidence="1">
    <location>
        <begin position="62"/>
        <end position="75"/>
    </location>
</feature>
<feature type="region of interest" description="Disordered" evidence="1">
    <location>
        <begin position="92"/>
        <end position="172"/>
    </location>
</feature>
<accession>A0ABR1YLR6</accession>
<feature type="region of interest" description="Disordered" evidence="1">
    <location>
        <begin position="51"/>
        <end position="76"/>
    </location>
</feature>
<dbReference type="EMBL" id="JBBWRZ010000006">
    <property type="protein sequence ID" value="KAK8233287.1"/>
    <property type="molecule type" value="Genomic_DNA"/>
</dbReference>